<dbReference type="Proteomes" id="UP000198828">
    <property type="component" value="Unassembled WGS sequence"/>
</dbReference>
<protein>
    <recommendedName>
        <fullName evidence="4">Oxaloacetate decarboxylase, gamma chain</fullName>
    </recommendedName>
</protein>
<keyword evidence="1" id="KW-1133">Transmembrane helix</keyword>
<evidence type="ECO:0000313" key="3">
    <source>
        <dbReference type="Proteomes" id="UP000198828"/>
    </source>
</evidence>
<dbReference type="RefSeq" id="WP_268807604.1">
    <property type="nucleotide sequence ID" value="NZ_FNNG01000002.1"/>
</dbReference>
<gene>
    <name evidence="2" type="ORF">SAMN05660923_00707</name>
</gene>
<keyword evidence="1" id="KW-0812">Transmembrane</keyword>
<organism evidence="2 3">
    <name type="scientific">Tepidimicrobium xylanilyticum</name>
    <dbReference type="NCBI Taxonomy" id="1123352"/>
    <lineage>
        <taxon>Bacteria</taxon>
        <taxon>Bacillati</taxon>
        <taxon>Bacillota</taxon>
        <taxon>Tissierellia</taxon>
        <taxon>Tissierellales</taxon>
        <taxon>Tepidimicrobiaceae</taxon>
        <taxon>Tepidimicrobium</taxon>
    </lineage>
</organism>
<evidence type="ECO:0008006" key="4">
    <source>
        <dbReference type="Google" id="ProtNLM"/>
    </source>
</evidence>
<dbReference type="AlphaFoldDB" id="A0A1H2TIA8"/>
<evidence type="ECO:0000313" key="2">
    <source>
        <dbReference type="EMBL" id="SDW43004.1"/>
    </source>
</evidence>
<sequence length="40" mass="4427">MNIDAFLQKLPIGAYGLGSTFFAMVIIYFGIGVLRKVFTN</sequence>
<reference evidence="2 3" key="1">
    <citation type="submission" date="2016-10" db="EMBL/GenBank/DDBJ databases">
        <authorList>
            <person name="de Groot N.N."/>
        </authorList>
    </citation>
    <scope>NUCLEOTIDE SEQUENCE [LARGE SCALE GENOMIC DNA]</scope>
    <source>
        <strain evidence="2 3">DSM 23310</strain>
    </source>
</reference>
<dbReference type="EMBL" id="FNNG01000002">
    <property type="protein sequence ID" value="SDW43004.1"/>
    <property type="molecule type" value="Genomic_DNA"/>
</dbReference>
<keyword evidence="1" id="KW-0472">Membrane</keyword>
<name>A0A1H2TIA8_9FIRM</name>
<keyword evidence="3" id="KW-1185">Reference proteome</keyword>
<evidence type="ECO:0000256" key="1">
    <source>
        <dbReference type="SAM" id="Phobius"/>
    </source>
</evidence>
<proteinExistence type="predicted"/>
<accession>A0A1H2TIA8</accession>
<feature type="transmembrane region" description="Helical" evidence="1">
    <location>
        <begin position="12"/>
        <end position="34"/>
    </location>
</feature>